<evidence type="ECO:0000313" key="2">
    <source>
        <dbReference type="Proteomes" id="UP000178622"/>
    </source>
</evidence>
<dbReference type="Gene3D" id="3.30.1240.10">
    <property type="match status" value="1"/>
</dbReference>
<dbReference type="SUPFAM" id="SSF56784">
    <property type="entry name" value="HAD-like"/>
    <property type="match status" value="1"/>
</dbReference>
<dbReference type="GO" id="GO:0005829">
    <property type="term" value="C:cytosol"/>
    <property type="evidence" value="ECO:0007669"/>
    <property type="project" value="TreeGrafter"/>
</dbReference>
<dbReference type="OrthoDB" id="1650327at2"/>
<proteinExistence type="predicted"/>
<sequence>MKFVFDLDGTLCFNGVSIDQDIIMALKKLEENNHEVIFASARPIRDLLPLIPQFKNNKLIGGNGSIVSDKGEIKVVELIDENSFEQIQKIIIKHQLSYIIDDKFDYAASVDPSNKIFKQLDPDKLAKKIQIAEIKQPIKIILLDAPAIVESELAELSSDISVISHANEGNFDITSGGINKFTTLNKLFEIDDYIAFGNDHNDIELLKNAKSAYLVGDQENAKNLCLEKQVNIIPKDSMEVTRTIMSLGK</sequence>
<dbReference type="Gene3D" id="3.40.50.1000">
    <property type="entry name" value="HAD superfamily/HAD-like"/>
    <property type="match status" value="1"/>
</dbReference>
<dbReference type="RefSeq" id="WP_070791854.1">
    <property type="nucleotide sequence ID" value="NZ_MKIR01000012.1"/>
</dbReference>
<dbReference type="PANTHER" id="PTHR10000:SF53">
    <property type="entry name" value="5-AMINO-6-(5-PHOSPHO-D-RIBITYLAMINO)URACIL PHOSPHATASE YBJI-RELATED"/>
    <property type="match status" value="1"/>
</dbReference>
<dbReference type="PANTHER" id="PTHR10000">
    <property type="entry name" value="PHOSPHOSERINE PHOSPHATASE"/>
    <property type="match status" value="1"/>
</dbReference>
<dbReference type="Pfam" id="PF08282">
    <property type="entry name" value="Hydrolase_3"/>
    <property type="match status" value="1"/>
</dbReference>
<evidence type="ECO:0008006" key="3">
    <source>
        <dbReference type="Google" id="ProtNLM"/>
    </source>
</evidence>
<dbReference type="InterPro" id="IPR006379">
    <property type="entry name" value="HAD-SF_hydro_IIB"/>
</dbReference>
<evidence type="ECO:0000313" key="1">
    <source>
        <dbReference type="EMBL" id="OFI49330.1"/>
    </source>
</evidence>
<dbReference type="STRING" id="1859473.BG261_01745"/>
<comment type="caution">
    <text evidence="1">The sequence shown here is derived from an EMBL/GenBank/DDBJ whole genome shotgun (WGS) entry which is preliminary data.</text>
</comment>
<dbReference type="GO" id="GO:0016791">
    <property type="term" value="F:phosphatase activity"/>
    <property type="evidence" value="ECO:0007669"/>
    <property type="project" value="TreeGrafter"/>
</dbReference>
<organism evidence="1 2">
    <name type="scientific">Floricoccus tropicus</name>
    <dbReference type="NCBI Taxonomy" id="1859473"/>
    <lineage>
        <taxon>Bacteria</taxon>
        <taxon>Bacillati</taxon>
        <taxon>Bacillota</taxon>
        <taxon>Bacilli</taxon>
        <taxon>Lactobacillales</taxon>
        <taxon>Streptococcaceae</taxon>
        <taxon>Floricoccus</taxon>
    </lineage>
</organism>
<dbReference type="EMBL" id="MKIR01000012">
    <property type="protein sequence ID" value="OFI49330.1"/>
    <property type="molecule type" value="Genomic_DNA"/>
</dbReference>
<name>A0A1E8GM66_9LACT</name>
<reference evidence="2" key="1">
    <citation type="submission" date="2016-09" db="EMBL/GenBank/DDBJ databases">
        <title>Draft genome sequence of a novel species of the family Streptococcaceae isolated from flowers.</title>
        <authorList>
            <person name="Chuah L.-O."/>
            <person name="Yap K.-P."/>
            <person name="Thong K.L."/>
            <person name="Liong M.T."/>
            <person name="Ahmad R."/>
            <person name="Rusul G."/>
        </authorList>
    </citation>
    <scope>NUCLEOTIDE SEQUENCE [LARGE SCALE GENOMIC DNA]</scope>
    <source>
        <strain evidence="2">DF1</strain>
    </source>
</reference>
<accession>A0A1E8GM66</accession>
<dbReference type="Proteomes" id="UP000178622">
    <property type="component" value="Unassembled WGS sequence"/>
</dbReference>
<protein>
    <recommendedName>
        <fullName evidence="3">Hydrolase</fullName>
    </recommendedName>
</protein>
<dbReference type="InterPro" id="IPR023214">
    <property type="entry name" value="HAD_sf"/>
</dbReference>
<dbReference type="InterPro" id="IPR036412">
    <property type="entry name" value="HAD-like_sf"/>
</dbReference>
<dbReference type="NCBIfam" id="TIGR01484">
    <property type="entry name" value="HAD-SF-IIB"/>
    <property type="match status" value="1"/>
</dbReference>
<gene>
    <name evidence="1" type="ORF">BG261_01745</name>
</gene>
<dbReference type="GO" id="GO:0000287">
    <property type="term" value="F:magnesium ion binding"/>
    <property type="evidence" value="ECO:0007669"/>
    <property type="project" value="TreeGrafter"/>
</dbReference>
<keyword evidence="2" id="KW-1185">Reference proteome</keyword>
<dbReference type="AlphaFoldDB" id="A0A1E8GM66"/>